<feature type="domain" description="Heterokaryon incompatibility" evidence="1">
    <location>
        <begin position="22"/>
        <end position="106"/>
    </location>
</feature>
<comment type="caution">
    <text evidence="2">The sequence shown here is derived from an EMBL/GenBank/DDBJ whole genome shotgun (WGS) entry which is preliminary data.</text>
</comment>
<dbReference type="EMBL" id="MCFA01000086">
    <property type="protein sequence ID" value="ORY09411.1"/>
    <property type="molecule type" value="Genomic_DNA"/>
</dbReference>
<dbReference type="AlphaFoldDB" id="A0A1Y1ZGM5"/>
<dbReference type="OrthoDB" id="674604at2759"/>
<sequence>MRLMNVETRELEEFFGDSIPPYAILSHTWGRDEVTFQDLATEDHKRKHGYRKIEGCCQAADEQRIQYVWVDSCCIDKSSSAELSEAINSMFKWYEISKVCFIYLEDVPAALDPFDMDSAFRKSRWWTRGWTLQELLASHHTIFFDSTWARVFTPEMSNYLFKRTVLPNRSEAVEKRPKPKSEDGIQKLMEQMTKRPQPQSEDGIQKVMEQIRYGLVTEITGIPGAVLAKELPLSSVSAACKFAWASQRMTTRTEDKAYCLMGLLGVNMPLLYGEGDQAFVRLQEAVISRSDDISLLAWGYGLNWEDIEELGYDKILARSPSSFREYPKSNYRLIRRPAKTHSTVTGHGLHIELPLLHINARHRVWIGIIEDRWDETLGQGESTALVLRQRSSRDTHIFERARGCPVLRLRNLQTRKWLFRRPVSIMVYLQGGETTSASLSGGGIFNPPQSSRSLLTFMNKRLNIHQYTAELGIFIGNLRNIGYRLSSRYPPMEYDMTSLFSREASKWELRRGQIKIEYESPFENLLCQGPGNELFYFILTNAQGHRVVIRARIKFKSPYIDSYKVDLCHGDSERNTTALEYACGSLGTRDATMQLHKKLQWNSYVNLWSRNQTKIHITACPNQQQLSKKNARCAPCSLVWSGGWVSEASQDIQTSE</sequence>
<organism evidence="2 3">
    <name type="scientific">Clohesyomyces aquaticus</name>
    <dbReference type="NCBI Taxonomy" id="1231657"/>
    <lineage>
        <taxon>Eukaryota</taxon>
        <taxon>Fungi</taxon>
        <taxon>Dikarya</taxon>
        <taxon>Ascomycota</taxon>
        <taxon>Pezizomycotina</taxon>
        <taxon>Dothideomycetes</taxon>
        <taxon>Pleosporomycetidae</taxon>
        <taxon>Pleosporales</taxon>
        <taxon>Lindgomycetaceae</taxon>
        <taxon>Clohesyomyces</taxon>
    </lineage>
</organism>
<evidence type="ECO:0000313" key="3">
    <source>
        <dbReference type="Proteomes" id="UP000193144"/>
    </source>
</evidence>
<keyword evidence="3" id="KW-1185">Reference proteome</keyword>
<dbReference type="STRING" id="1231657.A0A1Y1ZGM5"/>
<dbReference type="Proteomes" id="UP000193144">
    <property type="component" value="Unassembled WGS sequence"/>
</dbReference>
<dbReference type="PANTHER" id="PTHR10622">
    <property type="entry name" value="HET DOMAIN-CONTAINING PROTEIN"/>
    <property type="match status" value="1"/>
</dbReference>
<dbReference type="InterPro" id="IPR010730">
    <property type="entry name" value="HET"/>
</dbReference>
<gene>
    <name evidence="2" type="ORF">BCR34DRAFT_568357</name>
</gene>
<evidence type="ECO:0000259" key="1">
    <source>
        <dbReference type="Pfam" id="PF06985"/>
    </source>
</evidence>
<protein>
    <submittedName>
        <fullName evidence="2">Heterokaryon incompatibility protein-domain-containing protein</fullName>
    </submittedName>
</protein>
<proteinExistence type="predicted"/>
<accession>A0A1Y1ZGM5</accession>
<evidence type="ECO:0000313" key="2">
    <source>
        <dbReference type="EMBL" id="ORY09411.1"/>
    </source>
</evidence>
<name>A0A1Y1ZGM5_9PLEO</name>
<reference evidence="2 3" key="1">
    <citation type="submission" date="2016-07" db="EMBL/GenBank/DDBJ databases">
        <title>Pervasive Adenine N6-methylation of Active Genes in Fungi.</title>
        <authorList>
            <consortium name="DOE Joint Genome Institute"/>
            <person name="Mondo S.J."/>
            <person name="Dannebaum R.O."/>
            <person name="Kuo R.C."/>
            <person name="Labutti K."/>
            <person name="Haridas S."/>
            <person name="Kuo A."/>
            <person name="Salamov A."/>
            <person name="Ahrendt S.R."/>
            <person name="Lipzen A."/>
            <person name="Sullivan W."/>
            <person name="Andreopoulos W.B."/>
            <person name="Clum A."/>
            <person name="Lindquist E."/>
            <person name="Daum C."/>
            <person name="Ramamoorthy G.K."/>
            <person name="Gryganskyi A."/>
            <person name="Culley D."/>
            <person name="Magnuson J.K."/>
            <person name="James T.Y."/>
            <person name="O'Malley M.A."/>
            <person name="Stajich J.E."/>
            <person name="Spatafora J.W."/>
            <person name="Visel A."/>
            <person name="Grigoriev I.V."/>
        </authorList>
    </citation>
    <scope>NUCLEOTIDE SEQUENCE [LARGE SCALE GENOMIC DNA]</scope>
    <source>
        <strain evidence="2 3">CBS 115471</strain>
    </source>
</reference>
<dbReference type="Pfam" id="PF06985">
    <property type="entry name" value="HET"/>
    <property type="match status" value="1"/>
</dbReference>
<dbReference type="PANTHER" id="PTHR10622:SF12">
    <property type="entry name" value="HET DOMAIN-CONTAINING PROTEIN"/>
    <property type="match status" value="1"/>
</dbReference>